<protein>
    <submittedName>
        <fullName evidence="11">S8 family serine peptidase</fullName>
    </submittedName>
</protein>
<dbReference type="GO" id="GO:0004252">
    <property type="term" value="F:serine-type endopeptidase activity"/>
    <property type="evidence" value="ECO:0007669"/>
    <property type="project" value="UniProtKB-UniRule"/>
</dbReference>
<dbReference type="Gene3D" id="2.60.40.10">
    <property type="entry name" value="Immunoglobulins"/>
    <property type="match status" value="2"/>
</dbReference>
<keyword evidence="3 6" id="KW-0378">Hydrolase</keyword>
<dbReference type="Pfam" id="PF00082">
    <property type="entry name" value="Peptidase_S8"/>
    <property type="match status" value="1"/>
</dbReference>
<dbReference type="CDD" id="cd00063">
    <property type="entry name" value="FN3"/>
    <property type="match status" value="1"/>
</dbReference>
<dbReference type="PRINTS" id="PR00723">
    <property type="entry name" value="SUBTILISIN"/>
</dbReference>
<reference evidence="11" key="1">
    <citation type="submission" date="2022-09" db="EMBL/GenBank/DDBJ databases">
        <title>Culturomic study of gut microbiota in children with autism spectrum disorder.</title>
        <authorList>
            <person name="Efimov B.A."/>
            <person name="Chaplin A.V."/>
            <person name="Sokolova S.R."/>
            <person name="Pikina A.P."/>
            <person name="Korzhanova M."/>
            <person name="Belova V."/>
            <person name="Korostin D."/>
        </authorList>
    </citation>
    <scope>NUCLEOTIDE SEQUENCE</scope>
    <source>
        <strain evidence="11">ASD5510</strain>
    </source>
</reference>
<comment type="caution">
    <text evidence="11">The sequence shown here is derived from an EMBL/GenBank/DDBJ whole genome shotgun (WGS) entry which is preliminary data.</text>
</comment>
<evidence type="ECO:0000256" key="7">
    <source>
        <dbReference type="RuleBase" id="RU003355"/>
    </source>
</evidence>
<dbReference type="InterPro" id="IPR003961">
    <property type="entry name" value="FN3_dom"/>
</dbReference>
<feature type="domain" description="Fibronectin type-III" evidence="9">
    <location>
        <begin position="722"/>
        <end position="799"/>
    </location>
</feature>
<feature type="active site" description="Charge relay system" evidence="5 6">
    <location>
        <position position="176"/>
    </location>
</feature>
<dbReference type="InterPro" id="IPR013783">
    <property type="entry name" value="Ig-like_fold"/>
</dbReference>
<accession>A0A9J6QS42</accession>
<evidence type="ECO:0000313" key="12">
    <source>
        <dbReference type="Proteomes" id="UP001065549"/>
    </source>
</evidence>
<dbReference type="InterPro" id="IPR000209">
    <property type="entry name" value="Peptidase_S8/S53_dom"/>
</dbReference>
<dbReference type="PANTHER" id="PTHR43806">
    <property type="entry name" value="PEPTIDASE S8"/>
    <property type="match status" value="1"/>
</dbReference>
<evidence type="ECO:0000256" key="1">
    <source>
        <dbReference type="ARBA" id="ARBA00011073"/>
    </source>
</evidence>
<dbReference type="SUPFAM" id="SSF52743">
    <property type="entry name" value="Subtilisin-like"/>
    <property type="match status" value="1"/>
</dbReference>
<dbReference type="SMART" id="SM00060">
    <property type="entry name" value="FN3"/>
    <property type="match status" value="2"/>
</dbReference>
<dbReference type="PROSITE" id="PS00136">
    <property type="entry name" value="SUBTILASE_ASP"/>
    <property type="match status" value="1"/>
</dbReference>
<name>A0A9J6QS42_9FIRM</name>
<dbReference type="SUPFAM" id="SSF49265">
    <property type="entry name" value="Fibronectin type III"/>
    <property type="match status" value="1"/>
</dbReference>
<comment type="similarity">
    <text evidence="1 6 7">Belongs to the peptidase S8 family.</text>
</comment>
<dbReference type="RefSeq" id="WP_269478368.1">
    <property type="nucleotide sequence ID" value="NZ_JAOSHN010000001.1"/>
</dbReference>
<feature type="signal peptide" evidence="8">
    <location>
        <begin position="1"/>
        <end position="26"/>
    </location>
</feature>
<dbReference type="Gene3D" id="3.40.50.200">
    <property type="entry name" value="Peptidase S8/S53 domain"/>
    <property type="match status" value="1"/>
</dbReference>
<dbReference type="Pfam" id="PF22148">
    <property type="entry name" value="Fervidolysin_NPro-like"/>
    <property type="match status" value="1"/>
</dbReference>
<feature type="active site" description="Charge relay system" evidence="5 6">
    <location>
        <position position="378"/>
    </location>
</feature>
<dbReference type="SMART" id="SM00635">
    <property type="entry name" value="BID_2"/>
    <property type="match status" value="3"/>
</dbReference>
<dbReference type="Gene3D" id="2.60.40.1080">
    <property type="match status" value="3"/>
</dbReference>
<evidence type="ECO:0000256" key="8">
    <source>
        <dbReference type="SAM" id="SignalP"/>
    </source>
</evidence>
<dbReference type="InterPro" id="IPR023827">
    <property type="entry name" value="Peptidase_S8_Asp-AS"/>
</dbReference>
<dbReference type="InterPro" id="IPR054399">
    <property type="entry name" value="Fervidolysin-like_N_prodom"/>
</dbReference>
<dbReference type="AlphaFoldDB" id="A0A9J6QS42"/>
<dbReference type="Pfam" id="PF02368">
    <property type="entry name" value="Big_2"/>
    <property type="match status" value="3"/>
</dbReference>
<dbReference type="Proteomes" id="UP001065549">
    <property type="component" value="Unassembled WGS sequence"/>
</dbReference>
<dbReference type="PANTHER" id="PTHR43806:SF11">
    <property type="entry name" value="CEREVISIN-RELATED"/>
    <property type="match status" value="1"/>
</dbReference>
<organism evidence="11 12">
    <name type="scientific">Hominibacterium faecale</name>
    <dbReference type="NCBI Taxonomy" id="2839743"/>
    <lineage>
        <taxon>Bacteria</taxon>
        <taxon>Bacillati</taxon>
        <taxon>Bacillota</taxon>
        <taxon>Clostridia</taxon>
        <taxon>Peptostreptococcales</taxon>
        <taxon>Anaerovoracaceae</taxon>
        <taxon>Hominibacterium</taxon>
    </lineage>
</organism>
<evidence type="ECO:0000256" key="6">
    <source>
        <dbReference type="PROSITE-ProRule" id="PRU01240"/>
    </source>
</evidence>
<dbReference type="InterPro" id="IPR003343">
    <property type="entry name" value="Big_2"/>
</dbReference>
<dbReference type="InterPro" id="IPR036116">
    <property type="entry name" value="FN3_sf"/>
</dbReference>
<dbReference type="InterPro" id="IPR023828">
    <property type="entry name" value="Peptidase_S8_Ser-AS"/>
</dbReference>
<feature type="domain" description="BIG2" evidence="10">
    <location>
        <begin position="453"/>
        <end position="530"/>
    </location>
</feature>
<evidence type="ECO:0000259" key="10">
    <source>
        <dbReference type="SMART" id="SM00635"/>
    </source>
</evidence>
<gene>
    <name evidence="11" type="ORF">OBO34_03425</name>
</gene>
<dbReference type="InterPro" id="IPR008964">
    <property type="entry name" value="Invasin/intimin_cell_adhesion"/>
</dbReference>
<feature type="domain" description="BIG2" evidence="10">
    <location>
        <begin position="536"/>
        <end position="615"/>
    </location>
</feature>
<dbReference type="GO" id="GO:0006508">
    <property type="term" value="P:proteolysis"/>
    <property type="evidence" value="ECO:0007669"/>
    <property type="project" value="UniProtKB-KW"/>
</dbReference>
<evidence type="ECO:0000256" key="4">
    <source>
        <dbReference type="ARBA" id="ARBA00022825"/>
    </source>
</evidence>
<dbReference type="SUPFAM" id="SSF49373">
    <property type="entry name" value="Invasin/intimin cell-adhesion fragments"/>
    <property type="match status" value="3"/>
</dbReference>
<dbReference type="InterPro" id="IPR050131">
    <property type="entry name" value="Peptidase_S8_subtilisin-like"/>
</dbReference>
<keyword evidence="2 6" id="KW-0645">Protease</keyword>
<feature type="domain" description="Fibronectin type-III" evidence="9">
    <location>
        <begin position="810"/>
        <end position="895"/>
    </location>
</feature>
<evidence type="ECO:0000256" key="3">
    <source>
        <dbReference type="ARBA" id="ARBA00022801"/>
    </source>
</evidence>
<evidence type="ECO:0000256" key="5">
    <source>
        <dbReference type="PIRSR" id="PIRSR615500-1"/>
    </source>
</evidence>
<dbReference type="InterPro" id="IPR036852">
    <property type="entry name" value="Peptidase_S8/S53_dom_sf"/>
</dbReference>
<dbReference type="PROSITE" id="PS00138">
    <property type="entry name" value="SUBTILASE_SER"/>
    <property type="match status" value="1"/>
</dbReference>
<proteinExistence type="inferred from homology"/>
<keyword evidence="12" id="KW-1185">Reference proteome</keyword>
<evidence type="ECO:0000256" key="2">
    <source>
        <dbReference type="ARBA" id="ARBA00022670"/>
    </source>
</evidence>
<evidence type="ECO:0000313" key="11">
    <source>
        <dbReference type="EMBL" id="MCU7377403.1"/>
    </source>
</evidence>
<dbReference type="InterPro" id="IPR015500">
    <property type="entry name" value="Peptidase_S8_subtilisin-rel"/>
</dbReference>
<feature type="chain" id="PRO_5039951546" evidence="8">
    <location>
        <begin position="27"/>
        <end position="909"/>
    </location>
</feature>
<keyword evidence="4 6" id="KW-0720">Serine protease</keyword>
<feature type="domain" description="BIG2" evidence="10">
    <location>
        <begin position="635"/>
        <end position="714"/>
    </location>
</feature>
<dbReference type="PROSITE" id="PS51892">
    <property type="entry name" value="SUBTILASE"/>
    <property type="match status" value="1"/>
</dbReference>
<feature type="active site" description="Charge relay system" evidence="5 6">
    <location>
        <position position="213"/>
    </location>
</feature>
<evidence type="ECO:0000259" key="9">
    <source>
        <dbReference type="SMART" id="SM00060"/>
    </source>
</evidence>
<keyword evidence="8" id="KW-0732">Signal</keyword>
<dbReference type="EMBL" id="JAOSHN010000001">
    <property type="protein sequence ID" value="MCU7377403.1"/>
    <property type="molecule type" value="Genomic_DNA"/>
</dbReference>
<sequence length="909" mass="97516">MKRTRKFIALLSAAALFIATASSVMAETAGQGESQKTPAAVSAEAREMVDGADYVDDQVIVVFKDRVSNAKIKKEIKAEDAKCLEISQPVEDSKVAVADINKNDSVEEAITKLEQNPKVEYAQPNYRYKQAGVNDPLANDEGVNQWYLTNMKAREAWNTMEAKKNSLSQVTVAVIDTGIDKSHEDLSANVSSKSMKLDSSGNITSLRGDSDSHGTHTAGIVGAVSNNGKGIAGIASGGTDNKVKLMAIDASTNYNGELYFNTYNLVEAINYAMKNDAKVINMSLGGFGRNYILEESVESAYKNGVTIVAAAGNENTDEICFPSDYGEVISVCNLTRQNKRYNSAMYGSNYGLAKDISAPGTSILSTIPGDYGQMSGTSMSAPMVSAVAAMLYAVTPDIKPFQVKNILCGTAQYLGNDQGAENTGDNKFDYYTGYGLVNAQKAVEAAMESPAASATSITFKEDTIRIDQGQSQMLEVRAEPANVTDNVNWKSNNTLVAEVDSKTGKVTGVAAGTAVITCTIGSTSKSCTVLVAPVVAPTSLNIVNADKAKNMAMGSSFYLDAQVLPKNADNTEISWNSSDKNVVTVDEEGMVEARGIGTAKIIGYTSGSPDKDPARSLTAGNKLAQIVEVTVTYSDVTGVKLISPQQKIKLGSSYTFKAAFTPDNADQSLPVAWSSSNRSVADIDKNTGALTTAGLGQTTIKAKAPNGKFTSLRITIFKTGYSGKAYGLKASSSSYSANKLTWKSIPYADGYEIYRAAGKGKYAKVKTVSGTKNSWKNTGLKTGTKYRYKIRAYYKAGASIEYCGYSSAKSATPKLKKASVKTKNTKSGITITWSKVQGASGYVVYKHSASKGKYVKKKTLKTSKMKKRAYTDKKVKWGKKYKYKVRAYRTIKGKKVYGPYSKTAVRTCR</sequence>